<feature type="chain" id="PRO_5036355541" evidence="1">
    <location>
        <begin position="18"/>
        <end position="92"/>
    </location>
</feature>
<organism evidence="3 4">
    <name type="scientific">Aphanomyces stellatus</name>
    <dbReference type="NCBI Taxonomy" id="120398"/>
    <lineage>
        <taxon>Eukaryota</taxon>
        <taxon>Sar</taxon>
        <taxon>Stramenopiles</taxon>
        <taxon>Oomycota</taxon>
        <taxon>Saprolegniomycetes</taxon>
        <taxon>Saprolegniales</taxon>
        <taxon>Verrucalvaceae</taxon>
        <taxon>Aphanomyces</taxon>
    </lineage>
</organism>
<protein>
    <submittedName>
        <fullName evidence="3">Aste57867_16129 protein</fullName>
    </submittedName>
</protein>
<dbReference type="EMBL" id="CAADRA010005833">
    <property type="protein sequence ID" value="VFT92911.1"/>
    <property type="molecule type" value="Genomic_DNA"/>
</dbReference>
<dbReference type="AlphaFoldDB" id="A0A485L5Q3"/>
<keyword evidence="4" id="KW-1185">Reference proteome</keyword>
<proteinExistence type="predicted"/>
<dbReference type="EMBL" id="VJMH01005812">
    <property type="protein sequence ID" value="KAF0692831.1"/>
    <property type="molecule type" value="Genomic_DNA"/>
</dbReference>
<sequence length="92" mass="10077">MHVSKHWMLCWAGLVAAQWDSGAPLTPSTRLAFYMKLALGNESEKPLPNGLTRLNFQDALRDADAESTVTSISDSVTAFVAKLNADDSDFDF</sequence>
<keyword evidence="1" id="KW-0732">Signal</keyword>
<reference evidence="2" key="2">
    <citation type="submission" date="2019-06" db="EMBL/GenBank/DDBJ databases">
        <title>Genomics analysis of Aphanomyces spp. identifies a new class of oomycete effector associated with host adaptation.</title>
        <authorList>
            <person name="Gaulin E."/>
        </authorList>
    </citation>
    <scope>NUCLEOTIDE SEQUENCE</scope>
    <source>
        <strain evidence="2">CBS 578.67</strain>
    </source>
</reference>
<evidence type="ECO:0000256" key="1">
    <source>
        <dbReference type="SAM" id="SignalP"/>
    </source>
</evidence>
<accession>A0A485L5Q3</accession>
<feature type="signal peptide" evidence="1">
    <location>
        <begin position="1"/>
        <end position="17"/>
    </location>
</feature>
<evidence type="ECO:0000313" key="3">
    <source>
        <dbReference type="EMBL" id="VFT92911.1"/>
    </source>
</evidence>
<reference evidence="3 4" key="1">
    <citation type="submission" date="2019-03" db="EMBL/GenBank/DDBJ databases">
        <authorList>
            <person name="Gaulin E."/>
            <person name="Dumas B."/>
        </authorList>
    </citation>
    <scope>NUCLEOTIDE SEQUENCE [LARGE SCALE GENOMIC DNA]</scope>
    <source>
        <strain evidence="3">CBS 568.67</strain>
    </source>
</reference>
<evidence type="ECO:0000313" key="4">
    <source>
        <dbReference type="Proteomes" id="UP000332933"/>
    </source>
</evidence>
<dbReference type="Proteomes" id="UP000332933">
    <property type="component" value="Unassembled WGS sequence"/>
</dbReference>
<gene>
    <name evidence="3" type="primary">Aste57867_16129</name>
    <name evidence="2" type="ORF">As57867_016073</name>
    <name evidence="3" type="ORF">ASTE57867_16129</name>
</gene>
<name>A0A485L5Q3_9STRA</name>
<evidence type="ECO:0000313" key="2">
    <source>
        <dbReference type="EMBL" id="KAF0692831.1"/>
    </source>
</evidence>